<reference evidence="5 6" key="1">
    <citation type="submission" date="2024-11" db="EMBL/GenBank/DDBJ databases">
        <title>Chromosome-level genome assembly of Eucalyptus globulus Labill. provides insights into its genome evolution.</title>
        <authorList>
            <person name="Li X."/>
        </authorList>
    </citation>
    <scope>NUCLEOTIDE SEQUENCE [LARGE SCALE GENOMIC DNA]</scope>
    <source>
        <strain evidence="5">CL2024</strain>
        <tissue evidence="5">Fresh tender leaves</tissue>
    </source>
</reference>
<feature type="region of interest" description="Disordered" evidence="3">
    <location>
        <begin position="181"/>
        <end position="214"/>
    </location>
</feature>
<dbReference type="Gene3D" id="2.170.270.10">
    <property type="entry name" value="SET domain"/>
    <property type="match status" value="1"/>
</dbReference>
<feature type="domain" description="SET" evidence="4">
    <location>
        <begin position="539"/>
        <end position="653"/>
    </location>
</feature>
<evidence type="ECO:0000313" key="5">
    <source>
        <dbReference type="EMBL" id="KAL3715476.1"/>
    </source>
</evidence>
<proteinExistence type="predicted"/>
<feature type="region of interest" description="Disordered" evidence="3">
    <location>
        <begin position="263"/>
        <end position="305"/>
    </location>
</feature>
<keyword evidence="2" id="KW-0158">Chromosome</keyword>
<evidence type="ECO:0000256" key="3">
    <source>
        <dbReference type="SAM" id="MobiDB-lite"/>
    </source>
</evidence>
<gene>
    <name evidence="5" type="ORF">ACJRO7_007240</name>
</gene>
<dbReference type="AlphaFoldDB" id="A0ABD3IN61"/>
<dbReference type="Proteomes" id="UP001634007">
    <property type="component" value="Unassembled WGS sequence"/>
</dbReference>
<sequence>MAPNLRVKAAFMAMKGIGISEDKVKPVLKKLLKLYEKNWEMIEEENYRVLADAIFDEEDDQVEVQKRKSTADEDDLEEEAQMHEVERPLKRLRLRNQESQGLASPSNQNSQLGRTSFQPMVEQQEIQSSSVRQINMNKGKQPISPMALAVVERNNLSQLSTTKVSETCSVMSFDTSIRIRDKGKGPLSPQFIDGSSISERPCDEPKDERYDDEEPLNETPIAAILPDPINKGDLALRKEMIGGRGGRAVCTSSSEYRNDHERANIAEESPTNLEIASSPLGEDTLNVGSRKTNSFVPNNASNGSPDVQGSIGAAAPRIPRFPGSLDGSNNHLKMNKNKTTIDCAGSQRKLSEEHEDADSRSLVVFSKSQSTPTDLRSVHDVNDIAKGEERVKIPWVNKIDEQCPPSFHYIPQSLAFSSASINFSLSEIGNENCCSNCYGDCLPSPVPCACACANGGEFIYTVKGLVKEAFLLKCISVNRDPKKSHHLYCRECPLEKSKDNNILEPCKGHLKRKFIKECWRKCGCGKHCGNRVVQRGIGYNMQVFMTPEGKGWGLQTLDELPKGAFVCEYIGEILTIKEMHERNLKKGDAAKRTYRVLLDSDWSSMCVKDDEALCLDSTTFGNIARFINHRCYDANLIEIPIEVETPKHHYYRV</sequence>
<dbReference type="EMBL" id="JBJKBG010000011">
    <property type="protein sequence ID" value="KAL3715476.1"/>
    <property type="molecule type" value="Genomic_DNA"/>
</dbReference>
<evidence type="ECO:0000256" key="2">
    <source>
        <dbReference type="ARBA" id="ARBA00022454"/>
    </source>
</evidence>
<dbReference type="PROSITE" id="PS50280">
    <property type="entry name" value="SET"/>
    <property type="match status" value="1"/>
</dbReference>
<name>A0ABD3IN61_EUCGL</name>
<dbReference type="PANTHER" id="PTHR46450">
    <property type="entry name" value="INACTIVE HISTONE-LYSINE N-METHYLTRANSFERASE SUVR1-RELATED"/>
    <property type="match status" value="1"/>
</dbReference>
<accession>A0ABD3IN61</accession>
<feature type="compositionally biased region" description="Basic and acidic residues" evidence="3">
    <location>
        <begin position="80"/>
        <end position="89"/>
    </location>
</feature>
<evidence type="ECO:0000256" key="1">
    <source>
        <dbReference type="ARBA" id="ARBA00004286"/>
    </source>
</evidence>
<dbReference type="InterPro" id="IPR001214">
    <property type="entry name" value="SET_dom"/>
</dbReference>
<dbReference type="Pfam" id="PF00856">
    <property type="entry name" value="SET"/>
    <property type="match status" value="1"/>
</dbReference>
<dbReference type="SUPFAM" id="SSF82199">
    <property type="entry name" value="SET domain"/>
    <property type="match status" value="1"/>
</dbReference>
<dbReference type="Pfam" id="PF05033">
    <property type="entry name" value="Pre-SET"/>
    <property type="match status" value="1"/>
</dbReference>
<dbReference type="PANTHER" id="PTHR46450:SF1">
    <property type="entry name" value="INACTIVE HISTONE-LYSINE N-METHYLTRANSFERASE SUVR1-RELATED"/>
    <property type="match status" value="1"/>
</dbReference>
<comment type="subcellular location">
    <subcellularLocation>
        <location evidence="1">Chromosome</location>
    </subcellularLocation>
</comment>
<dbReference type="EMBL" id="JBJKBG010000011">
    <property type="protein sequence ID" value="KAL3715475.1"/>
    <property type="molecule type" value="Genomic_DNA"/>
</dbReference>
<dbReference type="SMART" id="SM00468">
    <property type="entry name" value="PreSET"/>
    <property type="match status" value="1"/>
</dbReference>
<feature type="region of interest" description="Disordered" evidence="3">
    <location>
        <begin position="61"/>
        <end position="92"/>
    </location>
</feature>
<protein>
    <recommendedName>
        <fullName evidence="4">SET domain-containing protein</fullName>
    </recommendedName>
</protein>
<dbReference type="InterPro" id="IPR046341">
    <property type="entry name" value="SET_dom_sf"/>
</dbReference>
<dbReference type="InterPro" id="IPR007728">
    <property type="entry name" value="Pre-SET_dom"/>
</dbReference>
<dbReference type="SMART" id="SM00317">
    <property type="entry name" value="SET"/>
    <property type="match status" value="1"/>
</dbReference>
<comment type="caution">
    <text evidence="5">The sequence shown here is derived from an EMBL/GenBank/DDBJ whole genome shotgun (WGS) entry which is preliminary data.</text>
</comment>
<dbReference type="InterPro" id="IPR018848">
    <property type="entry name" value="WIYLD_domain"/>
</dbReference>
<organism evidence="5 6">
    <name type="scientific">Eucalyptus globulus</name>
    <name type="common">Tasmanian blue gum</name>
    <dbReference type="NCBI Taxonomy" id="34317"/>
    <lineage>
        <taxon>Eukaryota</taxon>
        <taxon>Viridiplantae</taxon>
        <taxon>Streptophyta</taxon>
        <taxon>Embryophyta</taxon>
        <taxon>Tracheophyta</taxon>
        <taxon>Spermatophyta</taxon>
        <taxon>Magnoliopsida</taxon>
        <taxon>eudicotyledons</taxon>
        <taxon>Gunneridae</taxon>
        <taxon>Pentapetalae</taxon>
        <taxon>rosids</taxon>
        <taxon>malvids</taxon>
        <taxon>Myrtales</taxon>
        <taxon>Myrtaceae</taxon>
        <taxon>Myrtoideae</taxon>
        <taxon>Eucalypteae</taxon>
        <taxon>Eucalyptus</taxon>
    </lineage>
</organism>
<keyword evidence="6" id="KW-1185">Reference proteome</keyword>
<evidence type="ECO:0000313" key="6">
    <source>
        <dbReference type="Proteomes" id="UP001634007"/>
    </source>
</evidence>
<feature type="compositionally biased region" description="Basic and acidic residues" evidence="3">
    <location>
        <begin position="200"/>
        <end position="209"/>
    </location>
</feature>
<feature type="compositionally biased region" description="Polar residues" evidence="3">
    <location>
        <begin position="286"/>
        <end position="305"/>
    </location>
</feature>
<dbReference type="Pfam" id="PF10440">
    <property type="entry name" value="WIYLD"/>
    <property type="match status" value="1"/>
</dbReference>
<evidence type="ECO:0000259" key="4">
    <source>
        <dbReference type="PROSITE" id="PS50280"/>
    </source>
</evidence>
<dbReference type="InterPro" id="IPR043017">
    <property type="entry name" value="WIYLD_dom_sf"/>
</dbReference>
<dbReference type="GO" id="GO:0005694">
    <property type="term" value="C:chromosome"/>
    <property type="evidence" value="ECO:0007669"/>
    <property type="project" value="UniProtKB-SubCell"/>
</dbReference>
<dbReference type="Gene3D" id="1.10.8.850">
    <property type="entry name" value="Histone-lysine N methyltransferase , C-terminal domain-like"/>
    <property type="match status" value="1"/>
</dbReference>